<protein>
    <recommendedName>
        <fullName evidence="3">Bulb-type lectin domain-containing protein</fullName>
    </recommendedName>
</protein>
<comment type="caution">
    <text evidence="1">The sequence shown here is derived from an EMBL/GenBank/DDBJ whole genome shotgun (WGS) entry which is preliminary data.</text>
</comment>
<dbReference type="SUPFAM" id="SSF51110">
    <property type="entry name" value="alpha-D-mannose-specific plant lectins"/>
    <property type="match status" value="1"/>
</dbReference>
<dbReference type="Proteomes" id="UP001501074">
    <property type="component" value="Unassembled WGS sequence"/>
</dbReference>
<proteinExistence type="predicted"/>
<dbReference type="RefSeq" id="WP_231488796.1">
    <property type="nucleotide sequence ID" value="NZ_BAAAZO010000012.1"/>
</dbReference>
<reference evidence="2" key="1">
    <citation type="journal article" date="2019" name="Int. J. Syst. Evol. Microbiol.">
        <title>The Global Catalogue of Microorganisms (GCM) 10K type strain sequencing project: providing services to taxonomists for standard genome sequencing and annotation.</title>
        <authorList>
            <consortium name="The Broad Institute Genomics Platform"/>
            <consortium name="The Broad Institute Genome Sequencing Center for Infectious Disease"/>
            <person name="Wu L."/>
            <person name="Ma J."/>
        </authorList>
    </citation>
    <scope>NUCLEOTIDE SEQUENCE [LARGE SCALE GENOMIC DNA]</scope>
    <source>
        <strain evidence="2">JCM 16902</strain>
    </source>
</reference>
<keyword evidence="2" id="KW-1185">Reference proteome</keyword>
<sequence length="52" mass="5452">MSFQGDGKPVLYSGGNYVRATATMDHAGAILTLQADGNVTIALNNTPVWSAR</sequence>
<organism evidence="1 2">
    <name type="scientific">Kineosporia mesophila</name>
    <dbReference type="NCBI Taxonomy" id="566012"/>
    <lineage>
        <taxon>Bacteria</taxon>
        <taxon>Bacillati</taxon>
        <taxon>Actinomycetota</taxon>
        <taxon>Actinomycetes</taxon>
        <taxon>Kineosporiales</taxon>
        <taxon>Kineosporiaceae</taxon>
        <taxon>Kineosporia</taxon>
    </lineage>
</organism>
<dbReference type="Gene3D" id="2.90.10.10">
    <property type="entry name" value="Bulb-type lectin domain"/>
    <property type="match status" value="1"/>
</dbReference>
<evidence type="ECO:0000313" key="1">
    <source>
        <dbReference type="EMBL" id="GAA3635940.1"/>
    </source>
</evidence>
<dbReference type="EMBL" id="BAAAZO010000012">
    <property type="protein sequence ID" value="GAA3635940.1"/>
    <property type="molecule type" value="Genomic_DNA"/>
</dbReference>
<evidence type="ECO:0008006" key="3">
    <source>
        <dbReference type="Google" id="ProtNLM"/>
    </source>
</evidence>
<dbReference type="InterPro" id="IPR036426">
    <property type="entry name" value="Bulb-type_lectin_dom_sf"/>
</dbReference>
<accession>A0ABP7AM37</accession>
<gene>
    <name evidence="1" type="ORF">GCM10022223_62960</name>
</gene>
<evidence type="ECO:0000313" key="2">
    <source>
        <dbReference type="Proteomes" id="UP001501074"/>
    </source>
</evidence>
<name>A0ABP7AM37_9ACTN</name>